<accession>A0ABR8YL65</accession>
<organism evidence="9 10">
    <name type="scientific">Arthrobacter pullicola</name>
    <dbReference type="NCBI Taxonomy" id="2762224"/>
    <lineage>
        <taxon>Bacteria</taxon>
        <taxon>Bacillati</taxon>
        <taxon>Actinomycetota</taxon>
        <taxon>Actinomycetes</taxon>
        <taxon>Micrococcales</taxon>
        <taxon>Micrococcaceae</taxon>
        <taxon>Arthrobacter</taxon>
    </lineage>
</organism>
<dbReference type="PANTHER" id="PTHR37820:SF1">
    <property type="entry name" value="CELL DIVISION PROTEIN FTSQ"/>
    <property type="match status" value="1"/>
</dbReference>
<dbReference type="EMBL" id="JACSQC010000007">
    <property type="protein sequence ID" value="MBD8044975.1"/>
    <property type="molecule type" value="Genomic_DNA"/>
</dbReference>
<evidence type="ECO:0000256" key="4">
    <source>
        <dbReference type="ARBA" id="ARBA00022692"/>
    </source>
</evidence>
<evidence type="ECO:0000256" key="5">
    <source>
        <dbReference type="ARBA" id="ARBA00022989"/>
    </source>
</evidence>
<evidence type="ECO:0000259" key="8">
    <source>
        <dbReference type="PROSITE" id="PS51779"/>
    </source>
</evidence>
<reference evidence="9 10" key="1">
    <citation type="submission" date="2020-08" db="EMBL/GenBank/DDBJ databases">
        <title>A Genomic Blueprint of the Chicken Gut Microbiome.</title>
        <authorList>
            <person name="Gilroy R."/>
            <person name="Ravi A."/>
            <person name="Getino M."/>
            <person name="Pursley I."/>
            <person name="Horton D.L."/>
            <person name="Alikhan N.-F."/>
            <person name="Baker D."/>
            <person name="Gharbi K."/>
            <person name="Hall N."/>
            <person name="Watson M."/>
            <person name="Adriaenssens E.M."/>
            <person name="Foster-Nyarko E."/>
            <person name="Jarju S."/>
            <person name="Secka A."/>
            <person name="Antonio M."/>
            <person name="Oren A."/>
            <person name="Chaudhuri R."/>
            <person name="La Ragione R.M."/>
            <person name="Hildebrand F."/>
            <person name="Pallen M.J."/>
        </authorList>
    </citation>
    <scope>NUCLEOTIDE SEQUENCE [LARGE SCALE GENOMIC DNA]</scope>
    <source>
        <strain evidence="9 10">Sa2BUA2</strain>
    </source>
</reference>
<dbReference type="Proteomes" id="UP000652763">
    <property type="component" value="Unassembled WGS sequence"/>
</dbReference>
<evidence type="ECO:0000256" key="1">
    <source>
        <dbReference type="ARBA" id="ARBA00004370"/>
    </source>
</evidence>
<keyword evidence="5" id="KW-1133">Transmembrane helix</keyword>
<evidence type="ECO:0000256" key="6">
    <source>
        <dbReference type="ARBA" id="ARBA00023136"/>
    </source>
</evidence>
<feature type="domain" description="POTRA" evidence="8">
    <location>
        <begin position="23"/>
        <end position="91"/>
    </location>
</feature>
<keyword evidence="2" id="KW-1003">Cell membrane</keyword>
<comment type="caution">
    <text evidence="9">The sequence shown here is derived from an EMBL/GenBank/DDBJ whole genome shotgun (WGS) entry which is preliminary data.</text>
</comment>
<dbReference type="PANTHER" id="PTHR37820">
    <property type="entry name" value="CELL DIVISION PROTEIN DIVIB"/>
    <property type="match status" value="1"/>
</dbReference>
<dbReference type="InterPro" id="IPR050487">
    <property type="entry name" value="FtsQ_DivIB"/>
</dbReference>
<evidence type="ECO:0000256" key="2">
    <source>
        <dbReference type="ARBA" id="ARBA00022475"/>
    </source>
</evidence>
<evidence type="ECO:0000256" key="7">
    <source>
        <dbReference type="ARBA" id="ARBA00023306"/>
    </source>
</evidence>
<dbReference type="PROSITE" id="PS51779">
    <property type="entry name" value="POTRA"/>
    <property type="match status" value="1"/>
</dbReference>
<protein>
    <submittedName>
        <fullName evidence="9">FtsQ-type POTRA domain-containing protein</fullName>
    </submittedName>
</protein>
<dbReference type="InterPro" id="IPR013685">
    <property type="entry name" value="POTRA_FtsQ_type"/>
</dbReference>
<dbReference type="Pfam" id="PF08478">
    <property type="entry name" value="POTRA_1"/>
    <property type="match status" value="1"/>
</dbReference>
<evidence type="ECO:0000256" key="3">
    <source>
        <dbReference type="ARBA" id="ARBA00022618"/>
    </source>
</evidence>
<dbReference type="Pfam" id="PF03799">
    <property type="entry name" value="FtsQ_DivIB_C"/>
    <property type="match status" value="1"/>
</dbReference>
<dbReference type="InterPro" id="IPR005548">
    <property type="entry name" value="Cell_div_FtsQ/DivIB_C"/>
</dbReference>
<sequence length="220" mass="22817">MGTGVAAALLAALFAVLFFSPALEVKNLQVQGNSLLTVEEAEAALAPLLGTPLTLISDADAEELLGGRPEVEKVKVAAVPPSDLLVTITERVPVAVLQNGREFLLIDEDGRQLKAVGERAAVALPLIDGGADAVNSEVFSTVTAVLAALPQNVLSQLDHASAETLDSVELKLANGQTVFWGSSEANAAKAKALEALLLVPATDPPVQVFDVSTPNRPVTR</sequence>
<evidence type="ECO:0000313" key="10">
    <source>
        <dbReference type="Proteomes" id="UP000652763"/>
    </source>
</evidence>
<keyword evidence="10" id="KW-1185">Reference proteome</keyword>
<comment type="subcellular location">
    <subcellularLocation>
        <location evidence="1">Membrane</location>
    </subcellularLocation>
</comment>
<keyword evidence="4" id="KW-0812">Transmembrane</keyword>
<keyword evidence="7" id="KW-0131">Cell cycle</keyword>
<name>A0ABR8YL65_9MICC</name>
<evidence type="ECO:0000313" key="9">
    <source>
        <dbReference type="EMBL" id="MBD8044975.1"/>
    </source>
</evidence>
<keyword evidence="3" id="KW-0132">Cell division</keyword>
<gene>
    <name evidence="9" type="ORF">H9638_14280</name>
</gene>
<keyword evidence="6" id="KW-0472">Membrane</keyword>
<dbReference type="InterPro" id="IPR034746">
    <property type="entry name" value="POTRA"/>
</dbReference>
<proteinExistence type="predicted"/>